<evidence type="ECO:0000313" key="3">
    <source>
        <dbReference type="Proteomes" id="UP000008207"/>
    </source>
</evidence>
<keyword evidence="3" id="KW-1185">Reference proteome</keyword>
<evidence type="ECO:0000313" key="2">
    <source>
        <dbReference type="EMBL" id="ACL61063.1"/>
    </source>
</evidence>
<protein>
    <submittedName>
        <fullName evidence="2">Uncharacterized protein</fullName>
    </submittedName>
</protein>
<feature type="region of interest" description="Disordered" evidence="1">
    <location>
        <begin position="210"/>
        <end position="230"/>
    </location>
</feature>
<dbReference type="KEGG" id="mno:Mnod_6258"/>
<dbReference type="EMBL" id="CP001349">
    <property type="protein sequence ID" value="ACL61063.1"/>
    <property type="molecule type" value="Genomic_DNA"/>
</dbReference>
<dbReference type="STRING" id="460265.Mnod_6258"/>
<proteinExistence type="predicted"/>
<dbReference type="HOGENOM" id="CLU_936303_0_0_5"/>
<gene>
    <name evidence="2" type="ordered locus">Mnod_6258</name>
</gene>
<dbReference type="OrthoDB" id="8476436at2"/>
<evidence type="ECO:0000256" key="1">
    <source>
        <dbReference type="SAM" id="MobiDB-lite"/>
    </source>
</evidence>
<dbReference type="AlphaFoldDB" id="B8IAL8"/>
<name>B8IAL8_METNO</name>
<accession>B8IAL8</accession>
<reference evidence="2 3" key="1">
    <citation type="submission" date="2009-01" db="EMBL/GenBank/DDBJ databases">
        <title>Complete sequence of chromosome of Methylobacterium nodulans ORS 2060.</title>
        <authorList>
            <consortium name="US DOE Joint Genome Institute"/>
            <person name="Lucas S."/>
            <person name="Copeland A."/>
            <person name="Lapidus A."/>
            <person name="Glavina del Rio T."/>
            <person name="Dalin E."/>
            <person name="Tice H."/>
            <person name="Bruce D."/>
            <person name="Goodwin L."/>
            <person name="Pitluck S."/>
            <person name="Sims D."/>
            <person name="Brettin T."/>
            <person name="Detter J.C."/>
            <person name="Han C."/>
            <person name="Larimer F."/>
            <person name="Land M."/>
            <person name="Hauser L."/>
            <person name="Kyrpides N."/>
            <person name="Ivanova N."/>
            <person name="Marx C.J."/>
            <person name="Richardson P."/>
        </authorList>
    </citation>
    <scope>NUCLEOTIDE SEQUENCE [LARGE SCALE GENOMIC DNA]</scope>
    <source>
        <strain evidence="3">LMG 21967 / CNCM I-2342 / ORS 2060</strain>
    </source>
</reference>
<dbReference type="RefSeq" id="WP_015932645.1">
    <property type="nucleotide sequence ID" value="NC_011894.1"/>
</dbReference>
<sequence length="297" mass="31196">MNTQILSTLTNAALQGLFAEITGEPAKRFASVSAGVKRVQAALEEKGLTVEIEDGAPVLVKLQAEEAPAFDIVGYLAPGADLPKAAAVEGFQRRDDHVRAFAVETLVTPVAIEGTAQFDAHVAAFVLAEEEAAEADREDELAAERDAEDAHDAAVAAAEADQARETSISELAAELLRKTRAPAAEAIENEPGMGAKARALAETRHARAKAANDKAKKAKGKPAAAARTDGLKPGSKLAMLADFVCRPEGATHKEACAHVGWGHCLPMLMKACQKAGITLRKEKQGAETRYFGTPAQG</sequence>
<dbReference type="Proteomes" id="UP000008207">
    <property type="component" value="Chromosome"/>
</dbReference>
<organism evidence="2 3">
    <name type="scientific">Methylobacterium nodulans (strain LMG 21967 / CNCM I-2342 / ORS 2060)</name>
    <dbReference type="NCBI Taxonomy" id="460265"/>
    <lineage>
        <taxon>Bacteria</taxon>
        <taxon>Pseudomonadati</taxon>
        <taxon>Pseudomonadota</taxon>
        <taxon>Alphaproteobacteria</taxon>
        <taxon>Hyphomicrobiales</taxon>
        <taxon>Methylobacteriaceae</taxon>
        <taxon>Methylobacterium</taxon>
    </lineage>
</organism>